<dbReference type="KEGG" id="ctae:BGI42_09615"/>
<dbReference type="Gene3D" id="3.60.15.10">
    <property type="entry name" value="Ribonuclease Z/Hydroxyacylglutathione hydrolase-like"/>
    <property type="match status" value="1"/>
</dbReference>
<gene>
    <name evidence="2" type="ORF">BGI42_09615</name>
</gene>
<protein>
    <submittedName>
        <fullName evidence="2">MBL fold metallo-hydrolase</fullName>
    </submittedName>
</protein>
<keyword evidence="3" id="KW-1185">Reference proteome</keyword>
<proteinExistence type="predicted"/>
<dbReference type="SMART" id="SM00849">
    <property type="entry name" value="Lactamase_B"/>
    <property type="match status" value="1"/>
</dbReference>
<reference evidence="3" key="1">
    <citation type="submission" date="2016-09" db="EMBL/GenBank/DDBJ databases">
        <title>Genomics of Clostridium taeniosporum, an organism which forms endospores with ribbon-like appendages.</title>
        <authorList>
            <person name="Walker J.R."/>
        </authorList>
    </citation>
    <scope>NUCLEOTIDE SEQUENCE [LARGE SCALE GENOMIC DNA]</scope>
    <source>
        <strain evidence="3">1/k</strain>
    </source>
</reference>
<dbReference type="PANTHER" id="PTHR30619:SF7">
    <property type="entry name" value="BETA-LACTAMASE DOMAIN PROTEIN"/>
    <property type="match status" value="1"/>
</dbReference>
<feature type="domain" description="Metallo-beta-lactamase" evidence="1">
    <location>
        <begin position="30"/>
        <end position="225"/>
    </location>
</feature>
<dbReference type="Pfam" id="PF00753">
    <property type="entry name" value="Lactamase_B"/>
    <property type="match status" value="1"/>
</dbReference>
<dbReference type="InterPro" id="IPR052159">
    <property type="entry name" value="Competence_DNA_uptake"/>
</dbReference>
<dbReference type="CDD" id="cd07731">
    <property type="entry name" value="ComA-like_MBL-fold"/>
    <property type="match status" value="1"/>
</dbReference>
<evidence type="ECO:0000313" key="3">
    <source>
        <dbReference type="Proteomes" id="UP000094652"/>
    </source>
</evidence>
<dbReference type="AlphaFoldDB" id="A0A1D7XKV3"/>
<evidence type="ECO:0000313" key="2">
    <source>
        <dbReference type="EMBL" id="AOR23968.2"/>
    </source>
</evidence>
<dbReference type="InterPro" id="IPR035681">
    <property type="entry name" value="ComA-like_MBL"/>
</dbReference>
<sequence>MKFIFGNDFSFNNTKKVSGNLQVYYLDVGQGDAEYIRINDFDILIDAGPKSESDHLLKQLEDKNIDDFEMVIATHPHEDHIGGMSKVFEKYKVENFYMPKVTHTTKTFQNMLKSVSKQGLKVQTLKEGMQFNLGDGAKFDVYSPIKDSYDDFNNYSPIMKLTYGETKLMFTGDAETLAEKEALSRHLKDLKSDVLKFGHHGSSTSSSNEFLKAVSPKYGIISCGKDNSYGHPHKETMNKISKNQIKAYRTDLQGEITLTSDGKNISIKTEK</sequence>
<dbReference type="EMBL" id="CP017253">
    <property type="protein sequence ID" value="AOR23968.2"/>
    <property type="molecule type" value="Genomic_DNA"/>
</dbReference>
<organism evidence="2 3">
    <name type="scientific">Clostridium taeniosporum</name>
    <dbReference type="NCBI Taxonomy" id="394958"/>
    <lineage>
        <taxon>Bacteria</taxon>
        <taxon>Bacillati</taxon>
        <taxon>Bacillota</taxon>
        <taxon>Clostridia</taxon>
        <taxon>Eubacteriales</taxon>
        <taxon>Clostridiaceae</taxon>
        <taxon>Clostridium</taxon>
    </lineage>
</organism>
<keyword evidence="2" id="KW-0378">Hydrolase</keyword>
<dbReference type="OrthoDB" id="9761531at2"/>
<evidence type="ECO:0000259" key="1">
    <source>
        <dbReference type="SMART" id="SM00849"/>
    </source>
</evidence>
<dbReference type="GO" id="GO:0016787">
    <property type="term" value="F:hydrolase activity"/>
    <property type="evidence" value="ECO:0007669"/>
    <property type="project" value="UniProtKB-KW"/>
</dbReference>
<dbReference type="SUPFAM" id="SSF56281">
    <property type="entry name" value="Metallo-hydrolase/oxidoreductase"/>
    <property type="match status" value="1"/>
</dbReference>
<dbReference type="Proteomes" id="UP000094652">
    <property type="component" value="Chromosome"/>
</dbReference>
<dbReference type="PANTHER" id="PTHR30619">
    <property type="entry name" value="DNA INTERNALIZATION/COMPETENCE PROTEIN COMEC/REC2"/>
    <property type="match status" value="1"/>
</dbReference>
<dbReference type="InterPro" id="IPR036866">
    <property type="entry name" value="RibonucZ/Hydroxyglut_hydro"/>
</dbReference>
<name>A0A1D7XKV3_9CLOT</name>
<dbReference type="InterPro" id="IPR001279">
    <property type="entry name" value="Metallo-B-lactamas"/>
</dbReference>
<accession>A0A1D7XKV3</accession>